<dbReference type="OrthoDB" id="197676at2759"/>
<dbReference type="Pfam" id="PF02755">
    <property type="entry name" value="RPEL"/>
    <property type="match status" value="2"/>
</dbReference>
<sequence length="117" mass="13073">MSTAISSASTASAEAPVTSTSTAQPPLPRRSSSLDPQLANKVEKHLQHRPAKEDLVERNILKDDSVAPALQAARDKLQRSQLEDKLEHALQQRPKREELVKEHILQYVQPYSDLSVR</sequence>
<keyword evidence="5" id="KW-1185">Reference proteome</keyword>
<evidence type="ECO:0000256" key="2">
    <source>
        <dbReference type="PROSITE-ProRule" id="PRU00401"/>
    </source>
</evidence>
<dbReference type="AlphaFoldDB" id="A0A8K0UG56"/>
<keyword evidence="1" id="KW-0677">Repeat</keyword>
<dbReference type="SMART" id="SM00707">
    <property type="entry name" value="RPEL"/>
    <property type="match status" value="2"/>
</dbReference>
<dbReference type="Gene3D" id="6.10.140.2040">
    <property type="match status" value="2"/>
</dbReference>
<dbReference type="Proteomes" id="UP000813824">
    <property type="component" value="Unassembled WGS sequence"/>
</dbReference>
<evidence type="ECO:0000313" key="5">
    <source>
        <dbReference type="Proteomes" id="UP000813824"/>
    </source>
</evidence>
<dbReference type="PROSITE" id="PS51073">
    <property type="entry name" value="RPEL"/>
    <property type="match status" value="2"/>
</dbReference>
<evidence type="ECO:0008006" key="6">
    <source>
        <dbReference type="Google" id="ProtNLM"/>
    </source>
</evidence>
<organism evidence="4 5">
    <name type="scientific">Cristinia sonorae</name>
    <dbReference type="NCBI Taxonomy" id="1940300"/>
    <lineage>
        <taxon>Eukaryota</taxon>
        <taxon>Fungi</taxon>
        <taxon>Dikarya</taxon>
        <taxon>Basidiomycota</taxon>
        <taxon>Agaricomycotina</taxon>
        <taxon>Agaricomycetes</taxon>
        <taxon>Agaricomycetidae</taxon>
        <taxon>Agaricales</taxon>
        <taxon>Pleurotineae</taxon>
        <taxon>Stephanosporaceae</taxon>
        <taxon>Cristinia</taxon>
    </lineage>
</organism>
<name>A0A8K0UG56_9AGAR</name>
<reference evidence="4" key="1">
    <citation type="journal article" date="2021" name="New Phytol.">
        <title>Evolutionary innovations through gain and loss of genes in the ectomycorrhizal Boletales.</title>
        <authorList>
            <person name="Wu G."/>
            <person name="Miyauchi S."/>
            <person name="Morin E."/>
            <person name="Kuo A."/>
            <person name="Drula E."/>
            <person name="Varga T."/>
            <person name="Kohler A."/>
            <person name="Feng B."/>
            <person name="Cao Y."/>
            <person name="Lipzen A."/>
            <person name="Daum C."/>
            <person name="Hundley H."/>
            <person name="Pangilinan J."/>
            <person name="Johnson J."/>
            <person name="Barry K."/>
            <person name="LaButti K."/>
            <person name="Ng V."/>
            <person name="Ahrendt S."/>
            <person name="Min B."/>
            <person name="Choi I.G."/>
            <person name="Park H."/>
            <person name="Plett J.M."/>
            <person name="Magnuson J."/>
            <person name="Spatafora J.W."/>
            <person name="Nagy L.G."/>
            <person name="Henrissat B."/>
            <person name="Grigoriev I.V."/>
            <person name="Yang Z.L."/>
            <person name="Xu J."/>
            <person name="Martin F.M."/>
        </authorList>
    </citation>
    <scope>NUCLEOTIDE SEQUENCE</scope>
    <source>
        <strain evidence="4">KKN 215</strain>
    </source>
</reference>
<comment type="caution">
    <text evidence="4">The sequence shown here is derived from an EMBL/GenBank/DDBJ whole genome shotgun (WGS) entry which is preliminary data.</text>
</comment>
<protein>
    <recommendedName>
        <fullName evidence="6">RPEL repeat protein</fullName>
    </recommendedName>
</protein>
<proteinExistence type="predicted"/>
<accession>A0A8K0UG56</accession>
<evidence type="ECO:0000256" key="3">
    <source>
        <dbReference type="SAM" id="MobiDB-lite"/>
    </source>
</evidence>
<gene>
    <name evidence="4" type="ORF">BXZ70DRAFT_1012124</name>
</gene>
<evidence type="ECO:0000256" key="1">
    <source>
        <dbReference type="ARBA" id="ARBA00022737"/>
    </source>
</evidence>
<feature type="region of interest" description="Disordered" evidence="3">
    <location>
        <begin position="1"/>
        <end position="37"/>
    </location>
</feature>
<feature type="compositionally biased region" description="Low complexity" evidence="3">
    <location>
        <begin position="1"/>
        <end position="34"/>
    </location>
</feature>
<feature type="repeat" description="RPEL" evidence="2">
    <location>
        <begin position="84"/>
        <end position="109"/>
    </location>
</feature>
<evidence type="ECO:0000313" key="4">
    <source>
        <dbReference type="EMBL" id="KAH8083812.1"/>
    </source>
</evidence>
<dbReference type="EMBL" id="JAEVFJ010000047">
    <property type="protein sequence ID" value="KAH8083812.1"/>
    <property type="molecule type" value="Genomic_DNA"/>
</dbReference>
<dbReference type="InterPro" id="IPR004018">
    <property type="entry name" value="RPEL_repeat"/>
</dbReference>
<feature type="repeat" description="RPEL" evidence="2">
    <location>
        <begin position="40"/>
        <end position="65"/>
    </location>
</feature>